<sequence length="447" mass="50047">MTDKPFFYSCYLLRSCQPGRRIPAYIGSTLDPSRRLRQHNGLIKGGAQQTIKWRPWEMVAIVYGFPSDVTALQFEWAWQNPHKSRHFKKDQFSETRSNMVVKGKLKVLSKMLHLEYWARWPLKIQFTVLDVQEMFKTFQAPPPHIVVTFGSVSTVNVGIVSPDIPDLQTETDCIICYETLNLQDQSSWLRCSRPKCKMRGHLVCLSSWFIEEECQSLQDRQCMQLLPINGTCPICRLNLVWGDLVADLKLRVSGLVQVRSSIDGECIDPNRGETNCTDLDAVDISDDDLVIDLNDFISNASLLDTPYASGSSRCIDTESAARSVLKPSGSHRSCAPTSDNGYMHQPAPSSRCISNRSASSIRQTLPSRPMPITITLLDDSDNESGHVQSKITRRSTASSNLVPSIGSNPSSHNGTTRLTNTRQLADHQELTSDDDDDLLNALLVGNR</sequence>
<feature type="domain" description="GIY-YIG" evidence="10">
    <location>
        <begin position="6"/>
        <end position="88"/>
    </location>
</feature>
<evidence type="ECO:0000256" key="7">
    <source>
        <dbReference type="ARBA" id="ARBA00023242"/>
    </source>
</evidence>
<dbReference type="Pfam" id="PF01541">
    <property type="entry name" value="GIY-YIG"/>
    <property type="match status" value="1"/>
</dbReference>
<dbReference type="PANTHER" id="PTHR20208">
    <property type="entry name" value="STRUCTURE-SPECIFIC ENDONUCLEASE SUBUNIT SLX1"/>
    <property type="match status" value="1"/>
</dbReference>
<evidence type="ECO:0000256" key="8">
    <source>
        <dbReference type="HAMAP-Rule" id="MF_03100"/>
    </source>
</evidence>
<dbReference type="Gene3D" id="3.30.40.10">
    <property type="entry name" value="Zinc/RING finger domain, C3HC4 (zinc finger)"/>
    <property type="match status" value="1"/>
</dbReference>
<dbReference type="AlphaFoldDB" id="A0A177WEX6"/>
<gene>
    <name evidence="11" type="ORF">BDEG_22290</name>
</gene>
<evidence type="ECO:0000313" key="11">
    <source>
        <dbReference type="EMBL" id="OAJ38346.1"/>
    </source>
</evidence>
<comment type="function">
    <text evidence="8">Catalytic subunit of the SLX1-SLX4 structure-specific endonuclease that resolves DNA secondary structures generated during DNA repair and recombination. Has endonuclease activity towards branched DNA substrates, introducing single-strand cuts in duplex DNA close to junctions with ss-DNA.</text>
</comment>
<dbReference type="InterPro" id="IPR027520">
    <property type="entry name" value="Slx1"/>
</dbReference>
<dbReference type="EMBL" id="DS022301">
    <property type="protein sequence ID" value="OAJ38346.1"/>
    <property type="molecule type" value="Genomic_DNA"/>
</dbReference>
<dbReference type="InterPro" id="IPR048749">
    <property type="entry name" value="SLX1_C"/>
</dbReference>
<keyword evidence="1 8" id="KW-0540">Nuclease</keyword>
<reference evidence="11 12" key="1">
    <citation type="submission" date="2006-10" db="EMBL/GenBank/DDBJ databases">
        <title>The Genome Sequence of Batrachochytrium dendrobatidis JEL423.</title>
        <authorList>
            <consortium name="The Broad Institute Genome Sequencing Platform"/>
            <person name="Birren B."/>
            <person name="Lander E."/>
            <person name="Galagan J."/>
            <person name="Cuomo C."/>
            <person name="Devon K."/>
            <person name="Jaffe D."/>
            <person name="Butler J."/>
            <person name="Alvarez P."/>
            <person name="Gnerre S."/>
            <person name="Grabherr M."/>
            <person name="Kleber M."/>
            <person name="Mauceli E."/>
            <person name="Brockman W."/>
            <person name="Young S."/>
            <person name="LaButti K."/>
            <person name="Sykes S."/>
            <person name="DeCaprio D."/>
            <person name="Crawford M."/>
            <person name="Koehrsen M."/>
            <person name="Engels R."/>
            <person name="Montgomery P."/>
            <person name="Pearson M."/>
            <person name="Howarth C."/>
            <person name="Larson L."/>
            <person name="White J."/>
            <person name="O'Leary S."/>
            <person name="Kodira C."/>
            <person name="Zeng Q."/>
            <person name="Yandava C."/>
            <person name="Alvarado L."/>
            <person name="Longcore J."/>
            <person name="James T."/>
        </authorList>
    </citation>
    <scope>NUCLEOTIDE SEQUENCE [LARGE SCALE GENOMIC DNA]</scope>
    <source>
        <strain evidence="11 12">JEL423</strain>
    </source>
</reference>
<dbReference type="InterPro" id="IPR035901">
    <property type="entry name" value="GIY-YIG_endonuc_sf"/>
</dbReference>
<keyword evidence="7 8" id="KW-0539">Nucleus</keyword>
<keyword evidence="4 8" id="KW-0378">Hydrolase</keyword>
<dbReference type="Gene3D" id="3.40.1440.10">
    <property type="entry name" value="GIY-YIG endonuclease"/>
    <property type="match status" value="1"/>
</dbReference>
<comment type="subunit">
    <text evidence="8">Forms a heterodimer with SLX4.</text>
</comment>
<dbReference type="GO" id="GO:0008821">
    <property type="term" value="F:crossover junction DNA endonuclease activity"/>
    <property type="evidence" value="ECO:0007669"/>
    <property type="project" value="TreeGrafter"/>
</dbReference>
<evidence type="ECO:0000256" key="9">
    <source>
        <dbReference type="SAM" id="MobiDB-lite"/>
    </source>
</evidence>
<keyword evidence="2 8" id="KW-0255">Endonuclease</keyword>
<feature type="region of interest" description="Disordered" evidence="9">
    <location>
        <begin position="325"/>
        <end position="361"/>
    </location>
</feature>
<dbReference type="GO" id="GO:0017108">
    <property type="term" value="F:5'-flap endonuclease activity"/>
    <property type="evidence" value="ECO:0007669"/>
    <property type="project" value="InterPro"/>
</dbReference>
<dbReference type="HAMAP" id="MF_03100">
    <property type="entry name" value="Endonuc_su_Slx1"/>
    <property type="match status" value="1"/>
</dbReference>
<comment type="caution">
    <text evidence="8">Lacks conserved residue(s) required for the propagation of feature annotation.</text>
</comment>
<feature type="region of interest" description="Disordered" evidence="9">
    <location>
        <begin position="377"/>
        <end position="417"/>
    </location>
</feature>
<evidence type="ECO:0000256" key="6">
    <source>
        <dbReference type="ARBA" id="ARBA00023204"/>
    </source>
</evidence>
<dbReference type="OrthoDB" id="24645at2759"/>
<accession>A0A177WEX6</accession>
<comment type="similarity">
    <text evidence="8">Belongs to the SLX1 family.</text>
</comment>
<comment type="subcellular location">
    <subcellularLocation>
        <location evidence="8">Nucleus</location>
    </subcellularLocation>
</comment>
<dbReference type="GO" id="GO:0033557">
    <property type="term" value="C:Slx1-Slx4 complex"/>
    <property type="evidence" value="ECO:0007669"/>
    <property type="project" value="UniProtKB-UniRule"/>
</dbReference>
<dbReference type="PROSITE" id="PS50164">
    <property type="entry name" value="GIY_YIG"/>
    <property type="match status" value="1"/>
</dbReference>
<dbReference type="STRING" id="403673.A0A177WEX6"/>
<dbReference type="eggNOG" id="KOG3005">
    <property type="taxonomic scope" value="Eukaryota"/>
</dbReference>
<evidence type="ECO:0000256" key="4">
    <source>
        <dbReference type="ARBA" id="ARBA00022801"/>
    </source>
</evidence>
<keyword evidence="3 8" id="KW-0227">DNA damage</keyword>
<reference evidence="11 12" key="2">
    <citation type="submission" date="2016-05" db="EMBL/GenBank/DDBJ databases">
        <title>Lineage-specific infection strategies underlie the spectrum of fungal disease in amphibians.</title>
        <authorList>
            <person name="Cuomo C.A."/>
            <person name="Farrer R.A."/>
            <person name="James T."/>
            <person name="Longcore J."/>
            <person name="Birren B."/>
        </authorList>
    </citation>
    <scope>NUCLEOTIDE SEQUENCE [LARGE SCALE GENOMIC DNA]</scope>
    <source>
        <strain evidence="11 12">JEL423</strain>
    </source>
</reference>
<comment type="cofactor">
    <cofactor evidence="8">
        <name>a divalent metal cation</name>
        <dbReference type="ChEBI" id="CHEBI:60240"/>
    </cofactor>
</comment>
<dbReference type="CDD" id="cd10455">
    <property type="entry name" value="GIY-YIG_SLX1"/>
    <property type="match status" value="1"/>
</dbReference>
<dbReference type="GO" id="GO:0000724">
    <property type="term" value="P:double-strand break repair via homologous recombination"/>
    <property type="evidence" value="ECO:0007669"/>
    <property type="project" value="TreeGrafter"/>
</dbReference>
<keyword evidence="5 8" id="KW-0233">DNA recombination</keyword>
<dbReference type="InterPro" id="IPR000305">
    <property type="entry name" value="GIY-YIG_endonuc"/>
</dbReference>
<dbReference type="InterPro" id="IPR050381">
    <property type="entry name" value="SLX1_endonuclease"/>
</dbReference>
<dbReference type="FunFam" id="3.40.1440.10:FF:000006">
    <property type="entry name" value="Structure-specific endonuclease subunit SLX1"/>
    <property type="match status" value="1"/>
</dbReference>
<evidence type="ECO:0000256" key="3">
    <source>
        <dbReference type="ARBA" id="ARBA00022763"/>
    </source>
</evidence>
<evidence type="ECO:0000313" key="12">
    <source>
        <dbReference type="Proteomes" id="UP000077115"/>
    </source>
</evidence>
<organism evidence="11 12">
    <name type="scientific">Batrachochytrium dendrobatidis (strain JEL423)</name>
    <dbReference type="NCBI Taxonomy" id="403673"/>
    <lineage>
        <taxon>Eukaryota</taxon>
        <taxon>Fungi</taxon>
        <taxon>Fungi incertae sedis</taxon>
        <taxon>Chytridiomycota</taxon>
        <taxon>Chytridiomycota incertae sedis</taxon>
        <taxon>Chytridiomycetes</taxon>
        <taxon>Rhizophydiales</taxon>
        <taxon>Rhizophydiales incertae sedis</taxon>
        <taxon>Batrachochytrium</taxon>
    </lineage>
</organism>
<dbReference type="InterPro" id="IPR013083">
    <property type="entry name" value="Znf_RING/FYVE/PHD"/>
</dbReference>
<feature type="compositionally biased region" description="Polar residues" evidence="9">
    <location>
        <begin position="385"/>
        <end position="417"/>
    </location>
</feature>
<feature type="compositionally biased region" description="Low complexity" evidence="9">
    <location>
        <begin position="349"/>
        <end position="361"/>
    </location>
</feature>
<evidence type="ECO:0000256" key="5">
    <source>
        <dbReference type="ARBA" id="ARBA00023172"/>
    </source>
</evidence>
<dbReference type="Pfam" id="PF21202">
    <property type="entry name" value="SLX1_C"/>
    <property type="match status" value="1"/>
</dbReference>
<evidence type="ECO:0000256" key="1">
    <source>
        <dbReference type="ARBA" id="ARBA00022722"/>
    </source>
</evidence>
<evidence type="ECO:0000256" key="2">
    <source>
        <dbReference type="ARBA" id="ARBA00022759"/>
    </source>
</evidence>
<proteinExistence type="inferred from homology"/>
<name>A0A177WEX6_BATDL</name>
<dbReference type="Proteomes" id="UP000077115">
    <property type="component" value="Unassembled WGS sequence"/>
</dbReference>
<keyword evidence="6 8" id="KW-0234">DNA repair</keyword>
<evidence type="ECO:0000259" key="10">
    <source>
        <dbReference type="PROSITE" id="PS50164"/>
    </source>
</evidence>
<protein>
    <recommendedName>
        <fullName evidence="10">GIY-YIG domain-containing protein</fullName>
    </recommendedName>
</protein>
<dbReference type="VEuPathDB" id="FungiDB:BDEG_22290"/>
<dbReference type="PANTHER" id="PTHR20208:SF10">
    <property type="entry name" value="STRUCTURE-SPECIFIC ENDONUCLEASE SUBUNIT SLX1"/>
    <property type="match status" value="1"/>
</dbReference>